<evidence type="ECO:0000256" key="2">
    <source>
        <dbReference type="ARBA" id="ARBA00022473"/>
    </source>
</evidence>
<evidence type="ECO:0000256" key="5">
    <source>
        <dbReference type="ARBA" id="ARBA00022782"/>
    </source>
</evidence>
<feature type="region of interest" description="Disordered" evidence="13">
    <location>
        <begin position="15"/>
        <end position="68"/>
    </location>
</feature>
<feature type="compositionally biased region" description="Low complexity" evidence="13">
    <location>
        <begin position="38"/>
        <end position="56"/>
    </location>
</feature>
<evidence type="ECO:0000256" key="11">
    <source>
        <dbReference type="ARBA" id="ARBA00034103"/>
    </source>
</evidence>
<dbReference type="GO" id="GO:0015629">
    <property type="term" value="C:actin cytoskeleton"/>
    <property type="evidence" value="ECO:0007669"/>
    <property type="project" value="TreeGrafter"/>
</dbReference>
<feature type="domain" description="PDZ" evidence="14">
    <location>
        <begin position="583"/>
        <end position="671"/>
    </location>
</feature>
<dbReference type="GO" id="GO:0051015">
    <property type="term" value="F:actin filament binding"/>
    <property type="evidence" value="ECO:0007669"/>
    <property type="project" value="TreeGrafter"/>
</dbReference>
<evidence type="ECO:0000313" key="15">
    <source>
        <dbReference type="EMBL" id="JAC45077.1"/>
    </source>
</evidence>
<evidence type="ECO:0000256" key="3">
    <source>
        <dbReference type="ARBA" id="ARBA00022490"/>
    </source>
</evidence>
<dbReference type="GO" id="GO:0007015">
    <property type="term" value="P:actin filament organization"/>
    <property type="evidence" value="ECO:0007669"/>
    <property type="project" value="TreeGrafter"/>
</dbReference>
<sequence>MMKPRVIQMVNLTKNHYATTDTKPPSTPVSNGNGNGTGNANSNHTHNSSGNSNGSSYHHHRAPRTPESYFNVPESIALLNIVKSERIQSAFQSNRKNHASVWEMVAEVLNRFSARKRSAKQCCNRYENLKKIYTQLKKNPERHVRRNWPYMFLFKEIEEQRGECWGSANGKRLALIAKSHKELSYYQRRRQAAELGVAYLGKEAAAVMQHSLLQSLSTDSSSNNSKMERFLPNHFVEAQLGDGLGGGMGLYDDGPPMHLPGGASAAAAAAAAAAAVAMNAAMQKEQEMRESAANESVGSMENGNCSAAPHAPELNGALPLNGDAEIPNGVGGATGGGGGVGVGVESRVESKHSELVTASKVETSYDADNDSTLFIQQQQDTQTSPSKQELQSQQSLLNQTFIQDQSSLTAHGQTGESLQESIVSVESTQSDGTLNQTTTIDDSIISSKHNSTYSLADGELHSINTNTTTTSLGAELDDSQFYIPEYPPVKSKEVYVESGVHYFEDGNFWMEVPGLLDFDDDELSYPPIPVKKNTKVRFSSGPIQVFSTFSVTDYDRRNEDVDPVAASAEYELEKRVEKMHVFPVELMKGPEGLGLSIIGMGVGADAGLEKLGIFVKTITDNGAAARDGRIQVNDQIIEVDGKSLVGVTQAYAASVLRNTSGLVKFQIGRERDPENSEVAQLIRLSLQADREKEERLKRQQEEYLRRTLDYSEDSTQPVSANSSVCEGPSSPVQVEHPMEVEATHSQEVESLKRLLQESELSCLLKDDIIDTLKRKLVKLETTGNENELLSERLRQSERELTNIKKEASNLQNMLQQSQAQYMALDKKYNKAKRLVREYQQREVDMCHREEFYQQLLQEKDTEYNALVKKLKDRVINLEHELQETQRKAGFPVGLPYDSATLKLTPQMMRKTPPKPLFQKLETELSDTEISDLSPDGEGVKTATVERKVPIKDELDAAVPQHELLDNTVTKTKIDLASRGGLANRQLPSTANNSNNNCNTTNTATTNNATVSATTNATAVATTNNSNSS</sequence>
<dbReference type="GO" id="GO:0030425">
    <property type="term" value="C:dendrite"/>
    <property type="evidence" value="ECO:0007669"/>
    <property type="project" value="TreeGrafter"/>
</dbReference>
<feature type="non-terminal residue" evidence="15">
    <location>
        <position position="1028"/>
    </location>
</feature>
<feature type="coiled-coil region" evidence="12">
    <location>
        <begin position="779"/>
        <end position="841"/>
    </location>
</feature>
<comment type="subcellular location">
    <subcellularLocation>
        <location evidence="1">Cytoplasm</location>
        <location evidence="1">Cytoskeleton</location>
    </subcellularLocation>
    <subcellularLocation>
        <location evidence="11">Synapse</location>
    </subcellularLocation>
</comment>
<feature type="compositionally biased region" description="Polar residues" evidence="13">
    <location>
        <begin position="15"/>
        <end position="24"/>
    </location>
</feature>
<dbReference type="InterPro" id="IPR040645">
    <property type="entry name" value="Neurabin-1/2_PDZ"/>
</dbReference>
<dbReference type="GO" id="GO:0014069">
    <property type="term" value="C:postsynaptic density"/>
    <property type="evidence" value="ECO:0007669"/>
    <property type="project" value="TreeGrafter"/>
</dbReference>
<evidence type="ECO:0000256" key="13">
    <source>
        <dbReference type="SAM" id="MobiDB-lite"/>
    </source>
</evidence>
<dbReference type="EMBL" id="GAKP01013875">
    <property type="protein sequence ID" value="JAC45077.1"/>
    <property type="molecule type" value="Transcribed_RNA"/>
</dbReference>
<dbReference type="InterPro" id="IPR036034">
    <property type="entry name" value="PDZ_sf"/>
</dbReference>
<keyword evidence="10" id="KW-0206">Cytoskeleton</keyword>
<evidence type="ECO:0000259" key="14">
    <source>
        <dbReference type="PROSITE" id="PS50106"/>
    </source>
</evidence>
<feature type="compositionally biased region" description="Polar residues" evidence="13">
    <location>
        <begin position="713"/>
        <end position="724"/>
    </location>
</feature>
<organism evidence="15">
    <name type="scientific">Bactrocera dorsalis</name>
    <name type="common">Oriental fruit fly</name>
    <name type="synonym">Dacus dorsalis</name>
    <dbReference type="NCBI Taxonomy" id="27457"/>
    <lineage>
        <taxon>Eukaryota</taxon>
        <taxon>Metazoa</taxon>
        <taxon>Ecdysozoa</taxon>
        <taxon>Arthropoda</taxon>
        <taxon>Hexapoda</taxon>
        <taxon>Insecta</taxon>
        <taxon>Pterygota</taxon>
        <taxon>Neoptera</taxon>
        <taxon>Endopterygota</taxon>
        <taxon>Diptera</taxon>
        <taxon>Brachycera</taxon>
        <taxon>Muscomorpha</taxon>
        <taxon>Tephritoidea</taxon>
        <taxon>Tephritidae</taxon>
        <taxon>Bactrocera</taxon>
        <taxon>Bactrocera</taxon>
    </lineage>
</organism>
<keyword evidence="6" id="KW-0524">Neurogenesis</keyword>
<dbReference type="InterPro" id="IPR043446">
    <property type="entry name" value="Neurabin-like"/>
</dbReference>
<proteinExistence type="predicted"/>
<dbReference type="Gene3D" id="2.30.42.10">
    <property type="match status" value="1"/>
</dbReference>
<keyword evidence="5" id="KW-0221">Differentiation</keyword>
<keyword evidence="2" id="KW-0217">Developmental protein</keyword>
<gene>
    <name evidence="15" type="primary">NEB2</name>
</gene>
<dbReference type="Gene3D" id="1.10.10.60">
    <property type="entry name" value="Homeodomain-like"/>
    <property type="match status" value="1"/>
</dbReference>
<dbReference type="SUPFAM" id="SSF50156">
    <property type="entry name" value="PDZ domain-like"/>
    <property type="match status" value="1"/>
</dbReference>
<dbReference type="InterPro" id="IPR044822">
    <property type="entry name" value="Myb_DNA-bind_4"/>
</dbReference>
<feature type="region of interest" description="Disordered" evidence="13">
    <location>
        <begin position="707"/>
        <end position="732"/>
    </location>
</feature>
<feature type="region of interest" description="Disordered" evidence="13">
    <location>
        <begin position="982"/>
        <end position="1010"/>
    </location>
</feature>
<evidence type="ECO:0000256" key="10">
    <source>
        <dbReference type="ARBA" id="ARBA00023212"/>
    </source>
</evidence>
<dbReference type="AlphaFoldDB" id="A0A034VSI3"/>
<dbReference type="InterPro" id="IPR001478">
    <property type="entry name" value="PDZ"/>
</dbReference>
<dbReference type="PANTHER" id="PTHR16154">
    <property type="entry name" value="NEURABIN"/>
    <property type="match status" value="1"/>
</dbReference>
<dbReference type="Pfam" id="PF13837">
    <property type="entry name" value="Myb_DNA-bind_4"/>
    <property type="match status" value="1"/>
</dbReference>
<evidence type="ECO:0000256" key="9">
    <source>
        <dbReference type="ARBA" id="ARBA00023203"/>
    </source>
</evidence>
<evidence type="ECO:0000256" key="12">
    <source>
        <dbReference type="SAM" id="Coils"/>
    </source>
</evidence>
<keyword evidence="4" id="KW-0597">Phosphoprotein</keyword>
<feature type="compositionally biased region" description="Low complexity" evidence="13">
    <location>
        <begin position="988"/>
        <end position="1010"/>
    </location>
</feature>
<reference evidence="15" key="1">
    <citation type="journal article" date="2014" name="BMC Genomics">
        <title>Characterizing the developmental transcriptome of the oriental fruit fly, Bactrocera dorsalis (Diptera: Tephritidae) through comparative genomic analysis with Drosophila melanogaster utilizing modENCODE datasets.</title>
        <authorList>
            <person name="Geib S.M."/>
            <person name="Calla B."/>
            <person name="Hall B."/>
            <person name="Hou S."/>
            <person name="Manoukis N.C."/>
        </authorList>
    </citation>
    <scope>NUCLEOTIDE SEQUENCE</scope>
    <source>
        <strain evidence="15">Punador</strain>
    </source>
</reference>
<evidence type="ECO:0000256" key="4">
    <source>
        <dbReference type="ARBA" id="ARBA00022553"/>
    </source>
</evidence>
<dbReference type="GO" id="GO:0005737">
    <property type="term" value="C:cytoplasm"/>
    <property type="evidence" value="ECO:0007669"/>
    <property type="project" value="TreeGrafter"/>
</dbReference>
<dbReference type="OrthoDB" id="8015430at2759"/>
<evidence type="ECO:0000256" key="7">
    <source>
        <dbReference type="ARBA" id="ARBA00023018"/>
    </source>
</evidence>
<dbReference type="CDD" id="cd06790">
    <property type="entry name" value="PDZ_neurabin-like"/>
    <property type="match status" value="1"/>
</dbReference>
<evidence type="ECO:0000256" key="8">
    <source>
        <dbReference type="ARBA" id="ARBA00023054"/>
    </source>
</evidence>
<dbReference type="Pfam" id="PF00595">
    <property type="entry name" value="PDZ"/>
    <property type="match status" value="1"/>
</dbReference>
<accession>A0A034VSI3</accession>
<evidence type="ECO:0000256" key="1">
    <source>
        <dbReference type="ARBA" id="ARBA00004245"/>
    </source>
</evidence>
<dbReference type="GO" id="GO:0031175">
    <property type="term" value="P:neuron projection development"/>
    <property type="evidence" value="ECO:0007669"/>
    <property type="project" value="TreeGrafter"/>
</dbReference>
<dbReference type="FunFam" id="2.30.42.10:FF:000010">
    <property type="entry name" value="Neurabin-1 isoform 1"/>
    <property type="match status" value="1"/>
</dbReference>
<keyword evidence="9" id="KW-0009">Actin-binding</keyword>
<dbReference type="PANTHER" id="PTHR16154:SF6">
    <property type="entry name" value="SPINOPHILIN, ISOFORM J"/>
    <property type="match status" value="1"/>
</dbReference>
<evidence type="ECO:0000256" key="6">
    <source>
        <dbReference type="ARBA" id="ARBA00022902"/>
    </source>
</evidence>
<keyword evidence="7" id="KW-0770">Synapse</keyword>
<dbReference type="GO" id="GO:0019722">
    <property type="term" value="P:calcium-mediated signaling"/>
    <property type="evidence" value="ECO:0007669"/>
    <property type="project" value="TreeGrafter"/>
</dbReference>
<feature type="region of interest" description="Disordered" evidence="13">
    <location>
        <begin position="297"/>
        <end position="322"/>
    </location>
</feature>
<name>A0A034VSI3_BACDO</name>
<keyword evidence="8 12" id="KW-0175">Coiled coil</keyword>
<dbReference type="SMART" id="SM00228">
    <property type="entry name" value="PDZ"/>
    <property type="match status" value="1"/>
</dbReference>
<dbReference type="PROSITE" id="PS50106">
    <property type="entry name" value="PDZ"/>
    <property type="match status" value="1"/>
</dbReference>
<dbReference type="Pfam" id="PF17817">
    <property type="entry name" value="PDZ_5"/>
    <property type="match status" value="1"/>
</dbReference>
<keyword evidence="3" id="KW-0963">Cytoplasm</keyword>
<protein>
    <submittedName>
        <fullName evidence="15">Neurabin-2</fullName>
    </submittedName>
</protein>